<accession>A0ABT9IKM9</accession>
<reference evidence="3 4" key="1">
    <citation type="submission" date="2023-08" db="EMBL/GenBank/DDBJ databases">
        <title>Arthrobacter horti sp. nov., isolated from forest soil.</title>
        <authorList>
            <person name="Park M."/>
        </authorList>
    </citation>
    <scope>NUCLEOTIDE SEQUENCE [LARGE SCALE GENOMIC DNA]</scope>
    <source>
        <strain evidence="3 4">YJM1</strain>
    </source>
</reference>
<protein>
    <submittedName>
        <fullName evidence="3">Uncharacterized protein</fullName>
    </submittedName>
</protein>
<dbReference type="Proteomes" id="UP001232725">
    <property type="component" value="Unassembled WGS sequence"/>
</dbReference>
<dbReference type="EMBL" id="JAVALS010000001">
    <property type="protein sequence ID" value="MDP5225680.1"/>
    <property type="molecule type" value="Genomic_DNA"/>
</dbReference>
<feature type="compositionally biased region" description="Low complexity" evidence="1">
    <location>
        <begin position="58"/>
        <end position="70"/>
    </location>
</feature>
<feature type="region of interest" description="Disordered" evidence="1">
    <location>
        <begin position="339"/>
        <end position="361"/>
    </location>
</feature>
<gene>
    <name evidence="3" type="ORF">Q9R02_00730</name>
</gene>
<feature type="region of interest" description="Disordered" evidence="1">
    <location>
        <begin position="261"/>
        <end position="283"/>
    </location>
</feature>
<keyword evidence="2" id="KW-0472">Membrane</keyword>
<feature type="region of interest" description="Disordered" evidence="1">
    <location>
        <begin position="1"/>
        <end position="113"/>
    </location>
</feature>
<keyword evidence="2" id="KW-1133">Transmembrane helix</keyword>
<comment type="caution">
    <text evidence="3">The sequence shown here is derived from an EMBL/GenBank/DDBJ whole genome shotgun (WGS) entry which is preliminary data.</text>
</comment>
<feature type="transmembrane region" description="Helical" evidence="2">
    <location>
        <begin position="458"/>
        <end position="479"/>
    </location>
</feature>
<dbReference type="RefSeq" id="WP_305994722.1">
    <property type="nucleotide sequence ID" value="NZ_JAVALS010000001.1"/>
</dbReference>
<feature type="compositionally biased region" description="Basic and acidic residues" evidence="1">
    <location>
        <begin position="98"/>
        <end position="113"/>
    </location>
</feature>
<feature type="compositionally biased region" description="Basic and acidic residues" evidence="1">
    <location>
        <begin position="1"/>
        <end position="21"/>
    </location>
</feature>
<keyword evidence="4" id="KW-1185">Reference proteome</keyword>
<proteinExistence type="predicted"/>
<name>A0ABT9IKM9_9MICC</name>
<evidence type="ECO:0000256" key="2">
    <source>
        <dbReference type="SAM" id="Phobius"/>
    </source>
</evidence>
<evidence type="ECO:0000256" key="1">
    <source>
        <dbReference type="SAM" id="MobiDB-lite"/>
    </source>
</evidence>
<sequence length="484" mass="50344">MSQEEQPRRTRRQLREERERATAQAGDASEVTLEDALPAPAERAPRPEPGMHSGMIDAVPTALTATVPAGGPSGSAPTVPGPQTARNRRVAAGPVDAVPEREERSSQARARDRAALRTIKDLAAKEEQLSGGVQTRRQRRLQELATETTQRPVVPPASGSVPGAPGGRPDMGVSARPDPATAPVRVNHRPVGDEIPEDMSVEEALAERERFTAEAQEYFERMAERPGGSTGEVDPKVLAEQIAMAERIAILNQRAQRKEELAREADAAKGRPQSESSSAPTMAHNLGSVTRQETRKVPGVAHEVIAAPTTQVPVSLPRPAAPAVGEPAPETVQVQRVEAPGASQSAGTPGSKKAKKSANRRAQLLAQAEAIANAEEALDAPDGGRMVPAPVAAAVVPQPVKAAPAAKPVAQTSVSVAARPSAAVKPGEPAQVAARDAHGLDPLDVGTAGVQTAIRLRLLHWGALGLGAVALVVGVILAVTAGGR</sequence>
<feature type="region of interest" description="Disordered" evidence="1">
    <location>
        <begin position="143"/>
        <end position="197"/>
    </location>
</feature>
<keyword evidence="2" id="KW-0812">Transmembrane</keyword>
<organism evidence="3 4">
    <name type="scientific">Arthrobacter horti</name>
    <dbReference type="NCBI Taxonomy" id="3068273"/>
    <lineage>
        <taxon>Bacteria</taxon>
        <taxon>Bacillati</taxon>
        <taxon>Actinomycetota</taxon>
        <taxon>Actinomycetes</taxon>
        <taxon>Micrococcales</taxon>
        <taxon>Micrococcaceae</taxon>
        <taxon>Arthrobacter</taxon>
    </lineage>
</organism>
<evidence type="ECO:0000313" key="3">
    <source>
        <dbReference type="EMBL" id="MDP5225680.1"/>
    </source>
</evidence>
<evidence type="ECO:0000313" key="4">
    <source>
        <dbReference type="Proteomes" id="UP001232725"/>
    </source>
</evidence>